<keyword evidence="1" id="KW-0732">Signal</keyword>
<protein>
    <recommendedName>
        <fullName evidence="2">Putative amidase domain-containing protein</fullName>
    </recommendedName>
</protein>
<feature type="chain" id="PRO_5046144176" description="Putative amidase domain-containing protein" evidence="1">
    <location>
        <begin position="32"/>
        <end position="274"/>
    </location>
</feature>
<reference evidence="4" key="1">
    <citation type="journal article" date="2019" name="Int. J. Syst. Evol. Microbiol.">
        <title>The Global Catalogue of Microorganisms (GCM) 10K type strain sequencing project: providing services to taxonomists for standard genome sequencing and annotation.</title>
        <authorList>
            <consortium name="The Broad Institute Genomics Platform"/>
            <consortium name="The Broad Institute Genome Sequencing Center for Infectious Disease"/>
            <person name="Wu L."/>
            <person name="Ma J."/>
        </authorList>
    </citation>
    <scope>NUCLEOTIDE SEQUENCE [LARGE SCALE GENOMIC DNA]</scope>
    <source>
        <strain evidence="4">JCM 17939</strain>
    </source>
</reference>
<accession>A0ABP8UNP1</accession>
<dbReference type="EMBL" id="BAABHK010000017">
    <property type="protein sequence ID" value="GAA4636497.1"/>
    <property type="molecule type" value="Genomic_DNA"/>
</dbReference>
<name>A0ABP8UNP1_9ACTN</name>
<dbReference type="PANTHER" id="PTHR40032">
    <property type="entry name" value="EXPORTED PROTEIN-RELATED"/>
    <property type="match status" value="1"/>
</dbReference>
<gene>
    <name evidence="3" type="ORF">GCM10023196_086490</name>
</gene>
<evidence type="ECO:0000259" key="2">
    <source>
        <dbReference type="Pfam" id="PF12671"/>
    </source>
</evidence>
<dbReference type="InterPro" id="IPR024301">
    <property type="entry name" value="Amidase_6"/>
</dbReference>
<feature type="signal peptide" evidence="1">
    <location>
        <begin position="1"/>
        <end position="31"/>
    </location>
</feature>
<dbReference type="Proteomes" id="UP001501442">
    <property type="component" value="Unassembled WGS sequence"/>
</dbReference>
<sequence>MSSNKARRTAALGVFTLLLITGIATSATAGAATESETDYATPVQTSGGSITLGSMAGTSNYLHTDGKAVSFNRDSHPGRDVVHKFTAKPGQAVRAGSNGYSGIDAANYADAFATTYNPSFAHFDGDCNNFVSQALWAGGLKQTAHVSDDYHWWYSSADSWALSWVNIDHQAAYLQNTIPGATWRYTWGPEKRTNTYTPDDIVTGDVIYYSWDGANGGGREHASMQVGIGTDSTSGWYGNVVDAHTSGRYHAFWSLAPYNSGAADTTFQLWHVWP</sequence>
<dbReference type="PANTHER" id="PTHR40032:SF1">
    <property type="entry name" value="EXPORTED PROTEIN"/>
    <property type="match status" value="1"/>
</dbReference>
<evidence type="ECO:0000256" key="1">
    <source>
        <dbReference type="SAM" id="SignalP"/>
    </source>
</evidence>
<dbReference type="Pfam" id="PF12671">
    <property type="entry name" value="Amidase_6"/>
    <property type="match status" value="1"/>
</dbReference>
<feature type="domain" description="Putative amidase" evidence="2">
    <location>
        <begin position="100"/>
        <end position="260"/>
    </location>
</feature>
<evidence type="ECO:0000313" key="3">
    <source>
        <dbReference type="EMBL" id="GAA4636497.1"/>
    </source>
</evidence>
<evidence type="ECO:0000313" key="4">
    <source>
        <dbReference type="Proteomes" id="UP001501442"/>
    </source>
</evidence>
<comment type="caution">
    <text evidence="3">The sequence shown here is derived from an EMBL/GenBank/DDBJ whole genome shotgun (WGS) entry which is preliminary data.</text>
</comment>
<proteinExistence type="predicted"/>
<keyword evidence="4" id="KW-1185">Reference proteome</keyword>
<organism evidence="3 4">
    <name type="scientific">Actinoallomurus vinaceus</name>
    <dbReference type="NCBI Taxonomy" id="1080074"/>
    <lineage>
        <taxon>Bacteria</taxon>
        <taxon>Bacillati</taxon>
        <taxon>Actinomycetota</taxon>
        <taxon>Actinomycetes</taxon>
        <taxon>Streptosporangiales</taxon>
        <taxon>Thermomonosporaceae</taxon>
        <taxon>Actinoallomurus</taxon>
    </lineage>
</organism>